<dbReference type="Pfam" id="PF08352">
    <property type="entry name" value="oligo_HPY"/>
    <property type="match status" value="1"/>
</dbReference>
<keyword evidence="7" id="KW-0472">Membrane</keyword>
<keyword evidence="6 9" id="KW-0067">ATP-binding</keyword>
<dbReference type="NCBIfam" id="TIGR01727">
    <property type="entry name" value="oligo_HPY"/>
    <property type="match status" value="1"/>
</dbReference>
<sequence length="353" mass="39147">MQKLMAEPILELRNLTTVFPTRRGEVRAVDAVNLALYPGQILGLVGESGCGKSTVLLSILGLIARPGRITGEVLFDGRDLTKLSNRELRRVRGKEIAMIFQDPLSTLNPAFPVGEQIRESLRLHNMLPGPSFWPLDSSRRRREKERVLQVMEEVGIPAPEARYRAYPHQFSGGMQQRALIAIGLACNPRILLADEPTTALDVTIQAQIVALMKRINQEHGTAIILVTHDLGLAAEFCDHIAVMYAGRIVEIGNVDQVIENPQHPYTQGLLRCIPDLKERSPLQPIPGSVPDLAELPSGCAFGPRCPEFQPVCAKGFFRLQPVAENGQRKAHRSGEVHMARCLRLTAYRIPEDD</sequence>
<dbReference type="InterPro" id="IPR003593">
    <property type="entry name" value="AAA+_ATPase"/>
</dbReference>
<keyword evidence="3" id="KW-0813">Transport</keyword>
<accession>A0A7C1FF19</accession>
<evidence type="ECO:0000256" key="4">
    <source>
        <dbReference type="ARBA" id="ARBA00022475"/>
    </source>
</evidence>
<dbReference type="FunFam" id="3.40.50.300:FF:000016">
    <property type="entry name" value="Oligopeptide ABC transporter ATP-binding component"/>
    <property type="match status" value="1"/>
</dbReference>
<dbReference type="EMBL" id="DSMG01000074">
    <property type="protein sequence ID" value="HDX31137.1"/>
    <property type="molecule type" value="Genomic_DNA"/>
</dbReference>
<keyword evidence="4" id="KW-1003">Cell membrane</keyword>
<dbReference type="CDD" id="cd03257">
    <property type="entry name" value="ABC_NikE_OppD_transporters"/>
    <property type="match status" value="1"/>
</dbReference>
<dbReference type="GO" id="GO:0005886">
    <property type="term" value="C:plasma membrane"/>
    <property type="evidence" value="ECO:0007669"/>
    <property type="project" value="UniProtKB-SubCell"/>
</dbReference>
<dbReference type="SUPFAM" id="SSF52540">
    <property type="entry name" value="P-loop containing nucleoside triphosphate hydrolases"/>
    <property type="match status" value="1"/>
</dbReference>
<dbReference type="InterPro" id="IPR003439">
    <property type="entry name" value="ABC_transporter-like_ATP-bd"/>
</dbReference>
<dbReference type="Gene3D" id="3.40.50.300">
    <property type="entry name" value="P-loop containing nucleotide triphosphate hydrolases"/>
    <property type="match status" value="1"/>
</dbReference>
<dbReference type="PROSITE" id="PS50893">
    <property type="entry name" value="ABC_TRANSPORTER_2"/>
    <property type="match status" value="1"/>
</dbReference>
<evidence type="ECO:0000259" key="8">
    <source>
        <dbReference type="PROSITE" id="PS50893"/>
    </source>
</evidence>
<feature type="domain" description="ABC transporter" evidence="8">
    <location>
        <begin position="10"/>
        <end position="270"/>
    </location>
</feature>
<name>A0A7C1FF19_9CHLR</name>
<evidence type="ECO:0000256" key="1">
    <source>
        <dbReference type="ARBA" id="ARBA00004202"/>
    </source>
</evidence>
<dbReference type="GO" id="GO:0015833">
    <property type="term" value="P:peptide transport"/>
    <property type="evidence" value="ECO:0007669"/>
    <property type="project" value="InterPro"/>
</dbReference>
<evidence type="ECO:0000313" key="9">
    <source>
        <dbReference type="EMBL" id="HDX31137.1"/>
    </source>
</evidence>
<dbReference type="InterPro" id="IPR050388">
    <property type="entry name" value="ABC_Ni/Peptide_Import"/>
</dbReference>
<dbReference type="AlphaFoldDB" id="A0A7C1FF19"/>
<comment type="caution">
    <text evidence="9">The sequence shown here is derived from an EMBL/GenBank/DDBJ whole genome shotgun (WGS) entry which is preliminary data.</text>
</comment>
<dbReference type="Pfam" id="PF00005">
    <property type="entry name" value="ABC_tran"/>
    <property type="match status" value="1"/>
</dbReference>
<dbReference type="SMART" id="SM00382">
    <property type="entry name" value="AAA"/>
    <property type="match status" value="1"/>
</dbReference>
<evidence type="ECO:0000256" key="5">
    <source>
        <dbReference type="ARBA" id="ARBA00022741"/>
    </source>
</evidence>
<evidence type="ECO:0000256" key="2">
    <source>
        <dbReference type="ARBA" id="ARBA00005417"/>
    </source>
</evidence>
<keyword evidence="5" id="KW-0547">Nucleotide-binding</keyword>
<dbReference type="PANTHER" id="PTHR43297">
    <property type="entry name" value="OLIGOPEPTIDE TRANSPORT ATP-BINDING PROTEIN APPD"/>
    <property type="match status" value="1"/>
</dbReference>
<reference evidence="9" key="1">
    <citation type="journal article" date="2020" name="mSystems">
        <title>Genome- and Community-Level Interaction Insights into Carbon Utilization and Element Cycling Functions of Hydrothermarchaeota in Hydrothermal Sediment.</title>
        <authorList>
            <person name="Zhou Z."/>
            <person name="Liu Y."/>
            <person name="Xu W."/>
            <person name="Pan J."/>
            <person name="Luo Z.H."/>
            <person name="Li M."/>
        </authorList>
    </citation>
    <scope>NUCLEOTIDE SEQUENCE [LARGE SCALE GENOMIC DNA]</scope>
    <source>
        <strain evidence="9">SpSt-289</strain>
    </source>
</reference>
<dbReference type="PROSITE" id="PS00211">
    <property type="entry name" value="ABC_TRANSPORTER_1"/>
    <property type="match status" value="1"/>
</dbReference>
<evidence type="ECO:0000256" key="3">
    <source>
        <dbReference type="ARBA" id="ARBA00022448"/>
    </source>
</evidence>
<dbReference type="InterPro" id="IPR017871">
    <property type="entry name" value="ABC_transporter-like_CS"/>
</dbReference>
<dbReference type="GO" id="GO:0005524">
    <property type="term" value="F:ATP binding"/>
    <property type="evidence" value="ECO:0007669"/>
    <property type="project" value="UniProtKB-KW"/>
</dbReference>
<dbReference type="InterPro" id="IPR013563">
    <property type="entry name" value="Oligopep_ABC_C"/>
</dbReference>
<organism evidence="9">
    <name type="scientific">Caldilinea aerophila</name>
    <dbReference type="NCBI Taxonomy" id="133453"/>
    <lineage>
        <taxon>Bacteria</taxon>
        <taxon>Bacillati</taxon>
        <taxon>Chloroflexota</taxon>
        <taxon>Caldilineae</taxon>
        <taxon>Caldilineales</taxon>
        <taxon>Caldilineaceae</taxon>
        <taxon>Caldilinea</taxon>
    </lineage>
</organism>
<evidence type="ECO:0000256" key="6">
    <source>
        <dbReference type="ARBA" id="ARBA00022840"/>
    </source>
</evidence>
<dbReference type="InterPro" id="IPR027417">
    <property type="entry name" value="P-loop_NTPase"/>
</dbReference>
<protein>
    <submittedName>
        <fullName evidence="9">ABC transporter ATP-binding protein</fullName>
    </submittedName>
</protein>
<dbReference type="PANTHER" id="PTHR43297:SF2">
    <property type="entry name" value="DIPEPTIDE TRANSPORT ATP-BINDING PROTEIN DPPD"/>
    <property type="match status" value="1"/>
</dbReference>
<dbReference type="GO" id="GO:0016887">
    <property type="term" value="F:ATP hydrolysis activity"/>
    <property type="evidence" value="ECO:0007669"/>
    <property type="project" value="InterPro"/>
</dbReference>
<proteinExistence type="inferred from homology"/>
<gene>
    <name evidence="9" type="ORF">ENQ20_06530</name>
</gene>
<evidence type="ECO:0000256" key="7">
    <source>
        <dbReference type="ARBA" id="ARBA00023136"/>
    </source>
</evidence>
<comment type="subcellular location">
    <subcellularLocation>
        <location evidence="1">Cell membrane</location>
        <topology evidence="1">Peripheral membrane protein</topology>
    </subcellularLocation>
</comment>
<comment type="similarity">
    <text evidence="2">Belongs to the ABC transporter superfamily.</text>
</comment>